<sequence>MFPHQPNNECLSFFDMCDGKVVKLNLPKSVRGGWVFGCSKGWLFLAMRTTCSKLRILLLDPISKAQIPLPLLPATSSFKERFIDRLVCRAGDQRWTVVEGLLAEGYSYGNIIFFKGELYASVMSEDVANNVSFQTHSITMKLNLIYSPPPSPWLFYDEDADGMLSYHKDCIRLPFLLESNGHGHSNIGCHKHT</sequence>
<dbReference type="EMBL" id="JBBPBN010000005">
    <property type="protein sequence ID" value="KAK9038526.1"/>
    <property type="molecule type" value="Genomic_DNA"/>
</dbReference>
<protein>
    <recommendedName>
        <fullName evidence="1">KIB1-4 beta-propeller domain-containing protein</fullName>
    </recommendedName>
</protein>
<dbReference type="Pfam" id="PF03478">
    <property type="entry name" value="Beta-prop_KIB1-4"/>
    <property type="match status" value="1"/>
</dbReference>
<feature type="domain" description="KIB1-4 beta-propeller" evidence="1">
    <location>
        <begin position="13"/>
        <end position="128"/>
    </location>
</feature>
<gene>
    <name evidence="2" type="ORF">V6N11_023388</name>
</gene>
<organism evidence="2 3">
    <name type="scientific">Hibiscus sabdariffa</name>
    <name type="common">roselle</name>
    <dbReference type="NCBI Taxonomy" id="183260"/>
    <lineage>
        <taxon>Eukaryota</taxon>
        <taxon>Viridiplantae</taxon>
        <taxon>Streptophyta</taxon>
        <taxon>Embryophyta</taxon>
        <taxon>Tracheophyta</taxon>
        <taxon>Spermatophyta</taxon>
        <taxon>Magnoliopsida</taxon>
        <taxon>eudicotyledons</taxon>
        <taxon>Gunneridae</taxon>
        <taxon>Pentapetalae</taxon>
        <taxon>rosids</taxon>
        <taxon>malvids</taxon>
        <taxon>Malvales</taxon>
        <taxon>Malvaceae</taxon>
        <taxon>Malvoideae</taxon>
        <taxon>Hibiscus</taxon>
    </lineage>
</organism>
<dbReference type="Proteomes" id="UP001396334">
    <property type="component" value="Unassembled WGS sequence"/>
</dbReference>
<evidence type="ECO:0000313" key="2">
    <source>
        <dbReference type="EMBL" id="KAK9038526.1"/>
    </source>
</evidence>
<name>A0ABR2TMA4_9ROSI</name>
<evidence type="ECO:0000259" key="1">
    <source>
        <dbReference type="Pfam" id="PF03478"/>
    </source>
</evidence>
<evidence type="ECO:0000313" key="3">
    <source>
        <dbReference type="Proteomes" id="UP001396334"/>
    </source>
</evidence>
<accession>A0ABR2TMA4</accession>
<proteinExistence type="predicted"/>
<dbReference type="InterPro" id="IPR005174">
    <property type="entry name" value="KIB1-4_b-propeller"/>
</dbReference>
<reference evidence="2 3" key="1">
    <citation type="journal article" date="2024" name="G3 (Bethesda)">
        <title>Genome assembly of Hibiscus sabdariffa L. provides insights into metabolisms of medicinal natural products.</title>
        <authorList>
            <person name="Kim T."/>
        </authorList>
    </citation>
    <scope>NUCLEOTIDE SEQUENCE [LARGE SCALE GENOMIC DNA]</scope>
    <source>
        <strain evidence="2">TK-2024</strain>
        <tissue evidence="2">Old leaves</tissue>
    </source>
</reference>
<keyword evidence="3" id="KW-1185">Reference proteome</keyword>
<comment type="caution">
    <text evidence="2">The sequence shown here is derived from an EMBL/GenBank/DDBJ whole genome shotgun (WGS) entry which is preliminary data.</text>
</comment>